<evidence type="ECO:0008006" key="4">
    <source>
        <dbReference type="Google" id="ProtNLM"/>
    </source>
</evidence>
<feature type="transmembrane region" description="Helical" evidence="1">
    <location>
        <begin position="115"/>
        <end position="134"/>
    </location>
</feature>
<feature type="transmembrane region" description="Helical" evidence="1">
    <location>
        <begin position="68"/>
        <end position="88"/>
    </location>
</feature>
<dbReference type="Proteomes" id="UP000231501">
    <property type="component" value="Unassembled WGS sequence"/>
</dbReference>
<evidence type="ECO:0000256" key="1">
    <source>
        <dbReference type="SAM" id="Phobius"/>
    </source>
</evidence>
<dbReference type="EMBL" id="PEOG01000036">
    <property type="protein sequence ID" value="PIM52490.1"/>
    <property type="molecule type" value="Genomic_DNA"/>
</dbReference>
<gene>
    <name evidence="2" type="ORF">CS062_14165</name>
</gene>
<dbReference type="Pfam" id="PF11188">
    <property type="entry name" value="DUF2975"/>
    <property type="match status" value="1"/>
</dbReference>
<accession>A0A2G9C7S4</accession>
<dbReference type="InterPro" id="IPR021354">
    <property type="entry name" value="DUF2975"/>
</dbReference>
<keyword evidence="1" id="KW-0472">Membrane</keyword>
<organism evidence="2 3">
    <name type="scientific">Roseateles chitinivorans</name>
    <dbReference type="NCBI Taxonomy" id="2917965"/>
    <lineage>
        <taxon>Bacteria</taxon>
        <taxon>Pseudomonadati</taxon>
        <taxon>Pseudomonadota</taxon>
        <taxon>Betaproteobacteria</taxon>
        <taxon>Burkholderiales</taxon>
        <taxon>Sphaerotilaceae</taxon>
        <taxon>Roseateles</taxon>
    </lineage>
</organism>
<keyword evidence="3" id="KW-1185">Reference proteome</keyword>
<protein>
    <recommendedName>
        <fullName evidence="4">DUF2975 domain-containing protein</fullName>
    </recommendedName>
</protein>
<keyword evidence="1" id="KW-1133">Transmembrane helix</keyword>
<feature type="transmembrane region" description="Helical" evidence="1">
    <location>
        <begin position="146"/>
        <end position="165"/>
    </location>
</feature>
<keyword evidence="1" id="KW-0812">Transmembrane</keyword>
<dbReference type="AlphaFoldDB" id="A0A2G9C7S4"/>
<dbReference type="OrthoDB" id="9153951at2"/>
<dbReference type="RefSeq" id="WP_099862274.1">
    <property type="nucleotide sequence ID" value="NZ_PEOG01000036.1"/>
</dbReference>
<feature type="transmembrane region" description="Helical" evidence="1">
    <location>
        <begin position="20"/>
        <end position="39"/>
    </location>
</feature>
<reference evidence="2 3" key="1">
    <citation type="submission" date="2017-11" db="EMBL/GenBank/DDBJ databases">
        <title>Draft genome sequence of Mitsuaria sp. HWN-4.</title>
        <authorList>
            <person name="Gundlapally S.R."/>
        </authorList>
    </citation>
    <scope>NUCLEOTIDE SEQUENCE [LARGE SCALE GENOMIC DNA]</scope>
    <source>
        <strain evidence="2 3">HWN-4</strain>
    </source>
</reference>
<evidence type="ECO:0000313" key="2">
    <source>
        <dbReference type="EMBL" id="PIM52490.1"/>
    </source>
</evidence>
<sequence>MSPSPIPAGLQRIRWIAHCVRTMALIAMATVVGFHAVFWTHPGMIERTARKEWELSHALQFDAVSRGAALAANLPLALLTLYALWCLWRLFGGYLRGEVFTDAATRLLRRMGQSVVAIAVAMPLTDTATVLALTLGNPPGQRYLSFQLGSSHFVVLLCGLVFVAMGQVMREAQRMAQENAEFI</sequence>
<proteinExistence type="predicted"/>
<evidence type="ECO:0000313" key="3">
    <source>
        <dbReference type="Proteomes" id="UP000231501"/>
    </source>
</evidence>
<comment type="caution">
    <text evidence="2">The sequence shown here is derived from an EMBL/GenBank/DDBJ whole genome shotgun (WGS) entry which is preliminary data.</text>
</comment>
<name>A0A2G9C7S4_9BURK</name>